<dbReference type="GO" id="GO:0009306">
    <property type="term" value="P:protein secretion"/>
    <property type="evidence" value="ECO:0007669"/>
    <property type="project" value="UniProtKB-UniRule"/>
</dbReference>
<sequence length="89" mass="9512">MTWPILAVSILLIITSAILAMFILLHKSRGGGMSDLFGGGMSTSMGGTSVAERNLDRLTITVGLVWLACIFTLLVLYRYFPTFGTLGAA</sequence>
<organism evidence="11 12">
    <name type="scientific">Propioniciclava tarda</name>
    <dbReference type="NCBI Taxonomy" id="433330"/>
    <lineage>
        <taxon>Bacteria</taxon>
        <taxon>Bacillati</taxon>
        <taxon>Actinomycetota</taxon>
        <taxon>Actinomycetes</taxon>
        <taxon>Propionibacteriales</taxon>
        <taxon>Propionibacteriaceae</taxon>
        <taxon>Propioniciclava</taxon>
    </lineage>
</organism>
<comment type="function">
    <text evidence="9 10">Involved in protein export. Participates in an early event of protein translocation.</text>
</comment>
<evidence type="ECO:0000313" key="12">
    <source>
        <dbReference type="Proteomes" id="UP000291933"/>
    </source>
</evidence>
<evidence type="ECO:0000256" key="6">
    <source>
        <dbReference type="ARBA" id="ARBA00022989"/>
    </source>
</evidence>
<keyword evidence="3 10" id="KW-0813">Transport</keyword>
<evidence type="ECO:0000256" key="7">
    <source>
        <dbReference type="ARBA" id="ARBA00023010"/>
    </source>
</evidence>
<evidence type="ECO:0000256" key="9">
    <source>
        <dbReference type="ARBA" id="ARBA00025182"/>
    </source>
</evidence>
<dbReference type="EMBL" id="SDMR01000005">
    <property type="protein sequence ID" value="TBT95413.1"/>
    <property type="molecule type" value="Genomic_DNA"/>
</dbReference>
<evidence type="ECO:0000256" key="10">
    <source>
        <dbReference type="RuleBase" id="RU365087"/>
    </source>
</evidence>
<keyword evidence="6 10" id="KW-1133">Transmembrane helix</keyword>
<evidence type="ECO:0000256" key="8">
    <source>
        <dbReference type="ARBA" id="ARBA00023136"/>
    </source>
</evidence>
<reference evidence="11 12" key="1">
    <citation type="submission" date="2019-01" db="EMBL/GenBank/DDBJ databases">
        <title>Lactibacter flavus gen. nov., sp. nov., a novel bacterium of the family Propionibacteriaceae isolated from raw milk and dairy products.</title>
        <authorList>
            <person name="Huptas C."/>
            <person name="Wenning M."/>
            <person name="Breitenwieser F."/>
            <person name="Doll E."/>
            <person name="Von Neubeck M."/>
            <person name="Busse H.-J."/>
            <person name="Scherer S."/>
        </authorList>
    </citation>
    <scope>NUCLEOTIDE SEQUENCE [LARGE SCALE GENOMIC DNA]</scope>
    <source>
        <strain evidence="11 12">DSM 22130</strain>
    </source>
</reference>
<evidence type="ECO:0000256" key="4">
    <source>
        <dbReference type="ARBA" id="ARBA00022692"/>
    </source>
</evidence>
<comment type="subcellular location">
    <subcellularLocation>
        <location evidence="10">Cell membrane</location>
        <topology evidence="10">Multi-pass membrane protein</topology>
    </subcellularLocation>
    <subcellularLocation>
        <location evidence="1">Membrane</location>
        <topology evidence="1">Multi-pass membrane protein</topology>
    </subcellularLocation>
</comment>
<evidence type="ECO:0000256" key="1">
    <source>
        <dbReference type="ARBA" id="ARBA00004141"/>
    </source>
</evidence>
<dbReference type="GO" id="GO:0005886">
    <property type="term" value="C:plasma membrane"/>
    <property type="evidence" value="ECO:0007669"/>
    <property type="project" value="UniProtKB-SubCell"/>
</dbReference>
<dbReference type="AlphaFoldDB" id="A0A4Q9KLQ8"/>
<protein>
    <recommendedName>
        <fullName evidence="10">Protein-export membrane protein SecG</fullName>
    </recommendedName>
</protein>
<dbReference type="Pfam" id="PF03840">
    <property type="entry name" value="SecG"/>
    <property type="match status" value="1"/>
</dbReference>
<accession>A0A4Q9KLQ8</accession>
<dbReference type="RefSeq" id="WP_131171709.1">
    <property type="nucleotide sequence ID" value="NZ_FXTL01000008.1"/>
</dbReference>
<dbReference type="Proteomes" id="UP000291933">
    <property type="component" value="Unassembled WGS sequence"/>
</dbReference>
<dbReference type="InterPro" id="IPR004692">
    <property type="entry name" value="SecG"/>
</dbReference>
<name>A0A4Q9KLQ8_PROTD</name>
<keyword evidence="7 10" id="KW-0811">Translocation</keyword>
<dbReference type="NCBIfam" id="TIGR00810">
    <property type="entry name" value="secG"/>
    <property type="match status" value="1"/>
</dbReference>
<dbReference type="OrthoDB" id="4337190at2"/>
<dbReference type="GO" id="GO:0015450">
    <property type="term" value="F:protein-transporting ATPase activity"/>
    <property type="evidence" value="ECO:0007669"/>
    <property type="project" value="UniProtKB-UniRule"/>
</dbReference>
<keyword evidence="5 10" id="KW-0653">Protein transport</keyword>
<keyword evidence="4 10" id="KW-0812">Transmembrane</keyword>
<evidence type="ECO:0000256" key="5">
    <source>
        <dbReference type="ARBA" id="ARBA00022927"/>
    </source>
</evidence>
<evidence type="ECO:0000256" key="3">
    <source>
        <dbReference type="ARBA" id="ARBA00022448"/>
    </source>
</evidence>
<proteinExistence type="inferred from homology"/>
<feature type="transmembrane region" description="Helical" evidence="10">
    <location>
        <begin position="6"/>
        <end position="25"/>
    </location>
</feature>
<comment type="similarity">
    <text evidence="2 10">Belongs to the SecG family.</text>
</comment>
<evidence type="ECO:0000313" key="11">
    <source>
        <dbReference type="EMBL" id="TBT95413.1"/>
    </source>
</evidence>
<keyword evidence="10" id="KW-1003">Cell membrane</keyword>
<comment type="caution">
    <text evidence="11">The sequence shown here is derived from an EMBL/GenBank/DDBJ whole genome shotgun (WGS) entry which is preliminary data.</text>
</comment>
<evidence type="ECO:0000256" key="2">
    <source>
        <dbReference type="ARBA" id="ARBA00008445"/>
    </source>
</evidence>
<gene>
    <name evidence="11" type="primary">secG</name>
    <name evidence="11" type="ORF">ET996_05535</name>
</gene>
<keyword evidence="8 10" id="KW-0472">Membrane</keyword>
<feature type="transmembrane region" description="Helical" evidence="10">
    <location>
        <begin position="58"/>
        <end position="80"/>
    </location>
</feature>
<keyword evidence="12" id="KW-1185">Reference proteome</keyword>